<evidence type="ECO:0000313" key="2">
    <source>
        <dbReference type="EMBL" id="TGY87641.1"/>
    </source>
</evidence>
<sequence>MADGACARRIAGALLIAASAATVLAMAHHPTGGHAPGNQSVHAGMIILLSVIFFGLCVLALARRPGLLMLAGVVAYAISLFGHVGAASISGFITPLVAERVTPADHHEIFVLLWAGNRSLAALGFYATSAAFVFLGLGMLRDGWLWRLTGLAGILAGIVPALLLWSGVLTLDVRGALVLYSSHAVFTALAGICLLSGRPAGK</sequence>
<gene>
    <name evidence="2" type="ORF">E5163_14505</name>
</gene>
<evidence type="ECO:0008006" key="4">
    <source>
        <dbReference type="Google" id="ProtNLM"/>
    </source>
</evidence>
<dbReference type="EMBL" id="SRXW01000005">
    <property type="protein sequence ID" value="TGY87641.1"/>
    <property type="molecule type" value="Genomic_DNA"/>
</dbReference>
<keyword evidence="1" id="KW-0472">Membrane</keyword>
<accession>A0A4S2GXQ3</accession>
<keyword evidence="3" id="KW-1185">Reference proteome</keyword>
<keyword evidence="1" id="KW-1133">Transmembrane helix</keyword>
<dbReference type="AlphaFoldDB" id="A0A4S2GXQ3"/>
<organism evidence="2 3">
    <name type="scientific">Marinicauda algicola</name>
    <dbReference type="NCBI Taxonomy" id="2029849"/>
    <lineage>
        <taxon>Bacteria</taxon>
        <taxon>Pseudomonadati</taxon>
        <taxon>Pseudomonadota</taxon>
        <taxon>Alphaproteobacteria</taxon>
        <taxon>Maricaulales</taxon>
        <taxon>Maricaulaceae</taxon>
        <taxon>Marinicauda</taxon>
    </lineage>
</organism>
<name>A0A4S2GXQ3_9PROT</name>
<keyword evidence="1" id="KW-0812">Transmembrane</keyword>
<evidence type="ECO:0000313" key="3">
    <source>
        <dbReference type="Proteomes" id="UP000308054"/>
    </source>
</evidence>
<dbReference type="RefSeq" id="WP_135997246.1">
    <property type="nucleotide sequence ID" value="NZ_CP071057.1"/>
</dbReference>
<evidence type="ECO:0000256" key="1">
    <source>
        <dbReference type="SAM" id="Phobius"/>
    </source>
</evidence>
<feature type="transmembrane region" description="Helical" evidence="1">
    <location>
        <begin position="144"/>
        <end position="165"/>
    </location>
</feature>
<feature type="transmembrane region" description="Helical" evidence="1">
    <location>
        <begin position="118"/>
        <end position="137"/>
    </location>
</feature>
<comment type="caution">
    <text evidence="2">The sequence shown here is derived from an EMBL/GenBank/DDBJ whole genome shotgun (WGS) entry which is preliminary data.</text>
</comment>
<proteinExistence type="predicted"/>
<protein>
    <recommendedName>
        <fullName evidence="4">DUF4386 family protein</fullName>
    </recommendedName>
</protein>
<feature type="transmembrane region" description="Helical" evidence="1">
    <location>
        <begin position="177"/>
        <end position="197"/>
    </location>
</feature>
<feature type="transmembrane region" description="Helical" evidence="1">
    <location>
        <begin position="41"/>
        <end position="61"/>
    </location>
</feature>
<reference evidence="2 3" key="1">
    <citation type="journal article" date="2017" name="Int. J. Syst. Evol. Microbiol.">
        <title>Marinicauda algicola sp. nov., isolated from a marine red alga Rhodosorus marinus.</title>
        <authorList>
            <person name="Jeong S.E."/>
            <person name="Jeon S.H."/>
            <person name="Chun B.H."/>
            <person name="Kim D.W."/>
            <person name="Jeon C.O."/>
        </authorList>
    </citation>
    <scope>NUCLEOTIDE SEQUENCE [LARGE SCALE GENOMIC DNA]</scope>
    <source>
        <strain evidence="2 3">JCM 31718</strain>
    </source>
</reference>
<feature type="transmembrane region" description="Helical" evidence="1">
    <location>
        <begin position="73"/>
        <end position="98"/>
    </location>
</feature>
<dbReference type="Proteomes" id="UP000308054">
    <property type="component" value="Unassembled WGS sequence"/>
</dbReference>